<comment type="similarity">
    <text evidence="1 5">Belongs to the peptidase S8 family.</text>
</comment>
<dbReference type="InterPro" id="IPR022398">
    <property type="entry name" value="Peptidase_S8_His-AS"/>
</dbReference>
<dbReference type="Proteomes" id="UP000467148">
    <property type="component" value="Chromosome"/>
</dbReference>
<dbReference type="PANTHER" id="PTHR43806">
    <property type="entry name" value="PEPTIDASE S8"/>
    <property type="match status" value="1"/>
</dbReference>
<evidence type="ECO:0000313" key="8">
    <source>
        <dbReference type="EMBL" id="BBY62423.1"/>
    </source>
</evidence>
<dbReference type="RefSeq" id="WP_163746243.1">
    <property type="nucleotide sequence ID" value="NZ_AP022596.1"/>
</dbReference>
<feature type="active site" description="Charge relay system" evidence="5">
    <location>
        <position position="372"/>
    </location>
</feature>
<dbReference type="InterPro" id="IPR036852">
    <property type="entry name" value="Peptidase_S8/S53_dom_sf"/>
</dbReference>
<keyword evidence="2 5" id="KW-0645">Protease</keyword>
<evidence type="ECO:0000256" key="2">
    <source>
        <dbReference type="ARBA" id="ARBA00022670"/>
    </source>
</evidence>
<proteinExistence type="inferred from homology"/>
<feature type="active site" description="Charge relay system" evidence="5">
    <location>
        <position position="277"/>
    </location>
</feature>
<reference evidence="8 9" key="1">
    <citation type="journal article" date="2019" name="Emerg. Microbes Infect.">
        <title>Comprehensive subspecies identification of 175 nontuberculous mycobacteria species based on 7547 genomic profiles.</title>
        <authorList>
            <person name="Matsumoto Y."/>
            <person name="Kinjo T."/>
            <person name="Motooka D."/>
            <person name="Nabeya D."/>
            <person name="Jung N."/>
            <person name="Uechi K."/>
            <person name="Horii T."/>
            <person name="Iida T."/>
            <person name="Fujita J."/>
            <person name="Nakamura S."/>
        </authorList>
    </citation>
    <scope>NUCLEOTIDE SEQUENCE [LARGE SCALE GENOMIC DNA]</scope>
    <source>
        <strain evidence="8 9">JCM 30396</strain>
    </source>
</reference>
<evidence type="ECO:0000256" key="3">
    <source>
        <dbReference type="ARBA" id="ARBA00022801"/>
    </source>
</evidence>
<dbReference type="SUPFAM" id="SSF52743">
    <property type="entry name" value="Subtilisin-like"/>
    <property type="match status" value="1"/>
</dbReference>
<dbReference type="InterPro" id="IPR015500">
    <property type="entry name" value="Peptidase_S8_subtilisin-rel"/>
</dbReference>
<evidence type="ECO:0000256" key="5">
    <source>
        <dbReference type="PROSITE-ProRule" id="PRU01240"/>
    </source>
</evidence>
<feature type="domain" description="Peptidase S8/S53" evidence="7">
    <location>
        <begin position="274"/>
        <end position="619"/>
    </location>
</feature>
<protein>
    <recommendedName>
        <fullName evidence="7">Peptidase S8/S53 domain-containing protein</fullName>
    </recommendedName>
</protein>
<evidence type="ECO:0000259" key="7">
    <source>
        <dbReference type="Pfam" id="PF00082"/>
    </source>
</evidence>
<keyword evidence="3 5" id="KW-0378">Hydrolase</keyword>
<dbReference type="EMBL" id="AP022596">
    <property type="protein sequence ID" value="BBY62423.1"/>
    <property type="molecule type" value="Genomic_DNA"/>
</dbReference>
<dbReference type="Pfam" id="PF00082">
    <property type="entry name" value="Peptidase_S8"/>
    <property type="match status" value="1"/>
</dbReference>
<dbReference type="PROSITE" id="PS51892">
    <property type="entry name" value="SUBTILASE"/>
    <property type="match status" value="1"/>
</dbReference>
<evidence type="ECO:0000256" key="1">
    <source>
        <dbReference type="ARBA" id="ARBA00011073"/>
    </source>
</evidence>
<feature type="active site" description="Charge relay system" evidence="5">
    <location>
        <position position="573"/>
    </location>
</feature>
<dbReference type="AlphaFoldDB" id="A0A7I7T0I0"/>
<dbReference type="InterPro" id="IPR050131">
    <property type="entry name" value="Peptidase_S8_subtilisin-like"/>
</dbReference>
<gene>
    <name evidence="8" type="ORF">MHEL_06660</name>
</gene>
<keyword evidence="4 5" id="KW-0720">Serine protease</keyword>
<sequence>MASDANEGAQIAPIPRDLIEYILMGGGDGRRRIQDTPVLLEVWNEFATKPVEAAELLITAEDDVTATELAAEIYRGIHRGHPDDDPGIAPLQHFVAARLWFGELLETVVPMTSWWQDSKTQAEFAKFTAETSSELVRAVIDAIGLRDRWLAADRRGTSVNPNGNAPNDKTPFERFVALCALVSYVGLSGFDSTSDNPPTERGAAGPTPRRTESQIAKAVLELLQTMQVRTDRPLVQRIALNRRATPAIARSVPTVKADAARRVFDIDCSGINWAVLDTGVDSTHPAFDGRVRATYDFTDYRRIVTPSNDKPAIRTANLQRLADARGDSPLPEDAGDKLEQIARAILDNRPLPWDLVDPIARIDTPVRPFTPHGTHVAGIIGAEKYDSDRQSANGMCPRIGLYDFRVLKSEGMSEDDRLDTESAIIAALQFIRYLNGKADRIAISGVNMSLQIPYDVSGDACGLSPVCKEAERLIDSGVVVVAAAGNLGWQETMVGRVRTNDFPSFTITDPGNAERVITVGSTHPEAPLSHGVSYFSSRGPTVDGRLKPDLIAPGERITAPLPKEEWGTLDGTSMAAPHVSGAAALLMARYRELIGKPDLVKKILCGTATDLGRERTFQGHGLVDVLRALQSQ</sequence>
<keyword evidence="9" id="KW-1185">Reference proteome</keyword>
<dbReference type="GO" id="GO:0005615">
    <property type="term" value="C:extracellular space"/>
    <property type="evidence" value="ECO:0007669"/>
    <property type="project" value="TreeGrafter"/>
</dbReference>
<name>A0A7I7T0I0_9MYCO</name>
<dbReference type="PROSITE" id="PS00137">
    <property type="entry name" value="SUBTILASE_HIS"/>
    <property type="match status" value="1"/>
</dbReference>
<dbReference type="PANTHER" id="PTHR43806:SF11">
    <property type="entry name" value="CEREVISIN-RELATED"/>
    <property type="match status" value="1"/>
</dbReference>
<evidence type="ECO:0000313" key="9">
    <source>
        <dbReference type="Proteomes" id="UP000467148"/>
    </source>
</evidence>
<accession>A0A7I7T0I0</accession>
<dbReference type="InterPro" id="IPR000209">
    <property type="entry name" value="Peptidase_S8/S53_dom"/>
</dbReference>
<evidence type="ECO:0000256" key="6">
    <source>
        <dbReference type="SAM" id="MobiDB-lite"/>
    </source>
</evidence>
<dbReference type="CDD" id="cd07487">
    <property type="entry name" value="Peptidases_S8_1"/>
    <property type="match status" value="1"/>
</dbReference>
<evidence type="ECO:0000256" key="4">
    <source>
        <dbReference type="ARBA" id="ARBA00022825"/>
    </source>
</evidence>
<feature type="region of interest" description="Disordered" evidence="6">
    <location>
        <begin position="192"/>
        <end position="211"/>
    </location>
</feature>
<organism evidence="8 9">
    <name type="scientific">Mycolicibacterium helvum</name>
    <dbReference type="NCBI Taxonomy" id="1534349"/>
    <lineage>
        <taxon>Bacteria</taxon>
        <taxon>Bacillati</taxon>
        <taxon>Actinomycetota</taxon>
        <taxon>Actinomycetes</taxon>
        <taxon>Mycobacteriales</taxon>
        <taxon>Mycobacteriaceae</taxon>
        <taxon>Mycolicibacterium</taxon>
    </lineage>
</organism>
<dbReference type="PRINTS" id="PR00723">
    <property type="entry name" value="SUBTILISIN"/>
</dbReference>
<dbReference type="PROSITE" id="PS00138">
    <property type="entry name" value="SUBTILASE_SER"/>
    <property type="match status" value="1"/>
</dbReference>
<dbReference type="Gene3D" id="3.40.50.200">
    <property type="entry name" value="Peptidase S8/S53 domain"/>
    <property type="match status" value="1"/>
</dbReference>
<dbReference type="GO" id="GO:0006508">
    <property type="term" value="P:proteolysis"/>
    <property type="evidence" value="ECO:0007669"/>
    <property type="project" value="UniProtKB-KW"/>
</dbReference>
<dbReference type="InterPro" id="IPR023828">
    <property type="entry name" value="Peptidase_S8_Ser-AS"/>
</dbReference>
<dbReference type="KEGG" id="mhev:MHEL_06660"/>
<dbReference type="GO" id="GO:0004252">
    <property type="term" value="F:serine-type endopeptidase activity"/>
    <property type="evidence" value="ECO:0007669"/>
    <property type="project" value="UniProtKB-UniRule"/>
</dbReference>